<accession>A0ABW2UXR0</accession>
<evidence type="ECO:0000313" key="2">
    <source>
        <dbReference type="EMBL" id="MFC7747350.1"/>
    </source>
</evidence>
<dbReference type="SUPFAM" id="SSF103473">
    <property type="entry name" value="MFS general substrate transporter"/>
    <property type="match status" value="1"/>
</dbReference>
<gene>
    <name evidence="2" type="ORF">ACFQU8_08895</name>
</gene>
<protein>
    <recommendedName>
        <fullName evidence="4">Major facilitator superfamily (MFS) profile domain-containing protein</fullName>
    </recommendedName>
</protein>
<organism evidence="2 3">
    <name type="scientific">Lentibacillus kimchii</name>
    <dbReference type="NCBI Taxonomy" id="1542911"/>
    <lineage>
        <taxon>Bacteria</taxon>
        <taxon>Bacillati</taxon>
        <taxon>Bacillota</taxon>
        <taxon>Bacilli</taxon>
        <taxon>Bacillales</taxon>
        <taxon>Bacillaceae</taxon>
        <taxon>Lentibacillus</taxon>
    </lineage>
</organism>
<keyword evidence="3" id="KW-1185">Reference proteome</keyword>
<proteinExistence type="predicted"/>
<dbReference type="Proteomes" id="UP001596620">
    <property type="component" value="Unassembled WGS sequence"/>
</dbReference>
<dbReference type="EMBL" id="JBHTGR010000022">
    <property type="protein sequence ID" value="MFC7747350.1"/>
    <property type="molecule type" value="Genomic_DNA"/>
</dbReference>
<comment type="caution">
    <text evidence="2">The sequence shown here is derived from an EMBL/GenBank/DDBJ whole genome shotgun (WGS) entry which is preliminary data.</text>
</comment>
<keyword evidence="1" id="KW-0472">Membrane</keyword>
<evidence type="ECO:0000256" key="1">
    <source>
        <dbReference type="SAM" id="Phobius"/>
    </source>
</evidence>
<keyword evidence="1" id="KW-1133">Transmembrane helix</keyword>
<reference evidence="3" key="1">
    <citation type="journal article" date="2019" name="Int. J. Syst. Evol. Microbiol.">
        <title>The Global Catalogue of Microorganisms (GCM) 10K type strain sequencing project: providing services to taxonomists for standard genome sequencing and annotation.</title>
        <authorList>
            <consortium name="The Broad Institute Genomics Platform"/>
            <consortium name="The Broad Institute Genome Sequencing Center for Infectious Disease"/>
            <person name="Wu L."/>
            <person name="Ma J."/>
        </authorList>
    </citation>
    <scope>NUCLEOTIDE SEQUENCE [LARGE SCALE GENOMIC DNA]</scope>
    <source>
        <strain evidence="3">JCM 30234</strain>
    </source>
</reference>
<evidence type="ECO:0000313" key="3">
    <source>
        <dbReference type="Proteomes" id="UP001596620"/>
    </source>
</evidence>
<keyword evidence="1" id="KW-0812">Transmembrane</keyword>
<dbReference type="InterPro" id="IPR036259">
    <property type="entry name" value="MFS_trans_sf"/>
</dbReference>
<evidence type="ECO:0008006" key="4">
    <source>
        <dbReference type="Google" id="ProtNLM"/>
    </source>
</evidence>
<sequence>MSATMVGVFTGSLGFGYLTDRIGAKYTALLAMVSGLLSMILLHVFPVMIETGT</sequence>
<feature type="transmembrane region" description="Helical" evidence="1">
    <location>
        <begin position="26"/>
        <end position="49"/>
    </location>
</feature>
<name>A0ABW2UXR0_9BACI</name>
<dbReference type="Gene3D" id="1.20.1250.20">
    <property type="entry name" value="MFS general substrate transporter like domains"/>
    <property type="match status" value="1"/>
</dbReference>